<dbReference type="InterPro" id="IPR029039">
    <property type="entry name" value="Flavoprotein-like_sf"/>
</dbReference>
<dbReference type="GO" id="GO:0005829">
    <property type="term" value="C:cytosol"/>
    <property type="evidence" value="ECO:0007669"/>
    <property type="project" value="TreeGrafter"/>
</dbReference>
<dbReference type="Pfam" id="PF03358">
    <property type="entry name" value="FMN_red"/>
    <property type="match status" value="1"/>
</dbReference>
<accession>A0A3M0G6D7</accession>
<organism evidence="2 3">
    <name type="scientific">Tessaracoccus antarcticus</name>
    <dbReference type="NCBI Taxonomy" id="2479848"/>
    <lineage>
        <taxon>Bacteria</taxon>
        <taxon>Bacillati</taxon>
        <taxon>Actinomycetota</taxon>
        <taxon>Actinomycetes</taxon>
        <taxon>Propionibacteriales</taxon>
        <taxon>Propionibacteriaceae</taxon>
        <taxon>Tessaracoccus</taxon>
    </lineage>
</organism>
<dbReference type="EMBL" id="REFW01000005">
    <property type="protein sequence ID" value="RMB57872.1"/>
    <property type="molecule type" value="Genomic_DNA"/>
</dbReference>
<evidence type="ECO:0000313" key="3">
    <source>
        <dbReference type="Proteomes" id="UP000275256"/>
    </source>
</evidence>
<dbReference type="GO" id="GO:0010181">
    <property type="term" value="F:FMN binding"/>
    <property type="evidence" value="ECO:0007669"/>
    <property type="project" value="TreeGrafter"/>
</dbReference>
<gene>
    <name evidence="2" type="ORF">EAX62_14925</name>
</gene>
<sequence>MTGTGGAGLSVDVRVLVLSGSARTGSLNTQLARLAAEVMVDLGATTEVLTISEFETPGYSQDVEDSTGFPPGAQRFKEALLAVDAFLLVSPEYNFSMPGVVKNIIDWVSRFRPQPFQQKHALLMSASGSMAGGNRGLWALRIPLEHLGVRVFPDMFSLAQAHRAFSENGELIDDQLENLLRSTVAGFLDLVEASKHYPCLKRDWVEYLGEPFDDRSGAVNRVDAASVGTGVKRVMSSPGSGR</sequence>
<dbReference type="GO" id="GO:0016491">
    <property type="term" value="F:oxidoreductase activity"/>
    <property type="evidence" value="ECO:0007669"/>
    <property type="project" value="InterPro"/>
</dbReference>
<feature type="domain" description="NADPH-dependent FMN reductase-like" evidence="1">
    <location>
        <begin position="14"/>
        <end position="162"/>
    </location>
</feature>
<evidence type="ECO:0000259" key="1">
    <source>
        <dbReference type="Pfam" id="PF03358"/>
    </source>
</evidence>
<proteinExistence type="predicted"/>
<comment type="caution">
    <text evidence="2">The sequence shown here is derived from an EMBL/GenBank/DDBJ whole genome shotgun (WGS) entry which is preliminary data.</text>
</comment>
<evidence type="ECO:0000313" key="2">
    <source>
        <dbReference type="EMBL" id="RMB57872.1"/>
    </source>
</evidence>
<keyword evidence="3" id="KW-1185">Reference proteome</keyword>
<dbReference type="InterPro" id="IPR050712">
    <property type="entry name" value="NAD(P)H-dep_reductase"/>
</dbReference>
<dbReference type="InterPro" id="IPR005025">
    <property type="entry name" value="FMN_Rdtase-like_dom"/>
</dbReference>
<dbReference type="OrthoDB" id="9812295at2"/>
<dbReference type="AlphaFoldDB" id="A0A3M0G6D7"/>
<dbReference type="SUPFAM" id="SSF52218">
    <property type="entry name" value="Flavoproteins"/>
    <property type="match status" value="1"/>
</dbReference>
<protein>
    <submittedName>
        <fullName evidence="2">NADPH-dependent oxidoreductase</fullName>
    </submittedName>
</protein>
<name>A0A3M0G6D7_9ACTN</name>
<dbReference type="PANTHER" id="PTHR30543">
    <property type="entry name" value="CHROMATE REDUCTASE"/>
    <property type="match status" value="1"/>
</dbReference>
<dbReference type="RefSeq" id="WP_121902653.1">
    <property type="nucleotide sequence ID" value="NZ_REFW01000005.1"/>
</dbReference>
<dbReference type="Gene3D" id="3.40.50.360">
    <property type="match status" value="1"/>
</dbReference>
<dbReference type="PANTHER" id="PTHR30543:SF21">
    <property type="entry name" value="NAD(P)H-DEPENDENT FMN REDUCTASE LOT6"/>
    <property type="match status" value="1"/>
</dbReference>
<dbReference type="Proteomes" id="UP000275256">
    <property type="component" value="Unassembled WGS sequence"/>
</dbReference>
<reference evidence="2 3" key="1">
    <citation type="submission" date="2018-10" db="EMBL/GenBank/DDBJ databases">
        <title>Tessaracoccus antarcticuss sp. nov., isolated from sediment.</title>
        <authorList>
            <person name="Zhou L.Y."/>
            <person name="Du Z.J."/>
        </authorList>
    </citation>
    <scope>NUCLEOTIDE SEQUENCE [LARGE SCALE GENOMIC DNA]</scope>
    <source>
        <strain evidence="2 3">JDX10</strain>
    </source>
</reference>